<organism evidence="1 2">
    <name type="scientific">Candidatus Polarisedimenticola svalbardensis</name>
    <dbReference type="NCBI Taxonomy" id="2886004"/>
    <lineage>
        <taxon>Bacteria</taxon>
        <taxon>Pseudomonadati</taxon>
        <taxon>Acidobacteriota</taxon>
        <taxon>Candidatus Polarisedimenticolia</taxon>
        <taxon>Candidatus Polarisedimenticolales</taxon>
        <taxon>Candidatus Polarisedimenticolaceae</taxon>
        <taxon>Candidatus Polarisedimenticola</taxon>
    </lineage>
</organism>
<dbReference type="Proteomes" id="UP000648239">
    <property type="component" value="Unassembled WGS sequence"/>
</dbReference>
<dbReference type="InterPro" id="IPR014942">
    <property type="entry name" value="AbiEii"/>
</dbReference>
<accession>A0A8J6XYP6</accession>
<dbReference type="EMBL" id="JACXWD010000008">
    <property type="protein sequence ID" value="MBD3867247.1"/>
    <property type="molecule type" value="Genomic_DNA"/>
</dbReference>
<protein>
    <submittedName>
        <fullName evidence="1">Nucleotidyl transferase AbiEii/AbiGii toxin family protein</fullName>
    </submittedName>
</protein>
<evidence type="ECO:0000313" key="1">
    <source>
        <dbReference type="EMBL" id="MBD3867247.1"/>
    </source>
</evidence>
<dbReference type="GO" id="GO:0016740">
    <property type="term" value="F:transferase activity"/>
    <property type="evidence" value="ECO:0007669"/>
    <property type="project" value="UniProtKB-KW"/>
</dbReference>
<dbReference type="AlphaFoldDB" id="A0A8J6XYP6"/>
<sequence>MIPQAFITEWRAQAPWTENAWVEQDLIISRALIEIFNSPGLKERLAFRGGTAIHKLYLHPAARYSEDIDLVQTNPEPIGETFDAIRSVLDPWLGEPNRRLGEGRVSLVYRFDSEDITPIPMRLKVEINSREHFSELGLRNLPFDVGNRWFSGHAQLTTFALEELLGTKLRALYQRKKGRDLFDLIHALDTGSVDCDTLLACFLRYMNEGGHSVTRAQFEANLAEKRSDPAFRADVSPILRSGIHWDFDTALTSVLEQLIAKLPGDSWKGN</sequence>
<evidence type="ECO:0000313" key="2">
    <source>
        <dbReference type="Proteomes" id="UP000648239"/>
    </source>
</evidence>
<dbReference type="Gene3D" id="3.10.450.620">
    <property type="entry name" value="JHP933, nucleotidyltransferase-like core domain"/>
    <property type="match status" value="1"/>
</dbReference>
<keyword evidence="1" id="KW-0808">Transferase</keyword>
<name>A0A8J6XYP6_9BACT</name>
<comment type="caution">
    <text evidence="1">The sequence shown here is derived from an EMBL/GenBank/DDBJ whole genome shotgun (WGS) entry which is preliminary data.</text>
</comment>
<gene>
    <name evidence="1" type="ORF">IFK94_03895</name>
</gene>
<reference evidence="1 2" key="1">
    <citation type="submission" date="2020-08" db="EMBL/GenBank/DDBJ databases">
        <title>Acidobacteriota in marine sediments use diverse sulfur dissimilation pathways.</title>
        <authorList>
            <person name="Wasmund K."/>
        </authorList>
    </citation>
    <scope>NUCLEOTIDE SEQUENCE [LARGE SCALE GENOMIC DNA]</scope>
    <source>
        <strain evidence="1">MAG AM4</strain>
    </source>
</reference>
<proteinExistence type="predicted"/>
<dbReference type="Pfam" id="PF08843">
    <property type="entry name" value="AbiEii"/>
    <property type="match status" value="1"/>
</dbReference>